<name>A0A8S1CRA2_9INSE</name>
<dbReference type="Pfam" id="PF23486">
    <property type="entry name" value="Ig_TMEM132_5th"/>
    <property type="match status" value="1"/>
</dbReference>
<keyword evidence="5 8" id="KW-0472">Membrane</keyword>
<feature type="domain" description="Transmembrane protein family 132 fourth" evidence="11">
    <location>
        <begin position="518"/>
        <end position="614"/>
    </location>
</feature>
<feature type="region of interest" description="Disordered" evidence="7">
    <location>
        <begin position="1113"/>
        <end position="1214"/>
    </location>
</feature>
<keyword evidence="3 8" id="KW-0812">Transmembrane</keyword>
<reference evidence="14 15" key="1">
    <citation type="submission" date="2020-04" db="EMBL/GenBank/DDBJ databases">
        <authorList>
            <person name="Alioto T."/>
            <person name="Alioto T."/>
            <person name="Gomez Garrido J."/>
        </authorList>
    </citation>
    <scope>NUCLEOTIDE SEQUENCE [LARGE SCALE GENOMIC DNA]</scope>
</reference>
<feature type="domain" description="Transmembrane protein TMEM132 C-terminal" evidence="10">
    <location>
        <begin position="978"/>
        <end position="1081"/>
    </location>
</feature>
<evidence type="ECO:0000256" key="2">
    <source>
        <dbReference type="ARBA" id="ARBA00006166"/>
    </source>
</evidence>
<feature type="region of interest" description="Disordered" evidence="7">
    <location>
        <begin position="379"/>
        <end position="410"/>
    </location>
</feature>
<protein>
    <recommendedName>
        <fullName evidence="16">Transmembrane protein family 132 middle domain-containing protein</fullName>
    </recommendedName>
</protein>
<feature type="domain" description="Transmembrane protein TMEM132 sixth" evidence="13">
    <location>
        <begin position="780"/>
        <end position="893"/>
    </location>
</feature>
<feature type="domain" description="Transmembrane protein TMEM132 fifth" evidence="12">
    <location>
        <begin position="618"/>
        <end position="779"/>
    </location>
</feature>
<dbReference type="PANTHER" id="PTHR13388">
    <property type="entry name" value="DETONATOR, ISOFORM E"/>
    <property type="match status" value="1"/>
</dbReference>
<dbReference type="Proteomes" id="UP000494165">
    <property type="component" value="Unassembled WGS sequence"/>
</dbReference>
<feature type="compositionally biased region" description="Low complexity" evidence="7">
    <location>
        <begin position="1149"/>
        <end position="1160"/>
    </location>
</feature>
<feature type="signal peptide" evidence="9">
    <location>
        <begin position="1"/>
        <end position="24"/>
    </location>
</feature>
<evidence type="ECO:0000313" key="15">
    <source>
        <dbReference type="Proteomes" id="UP000494165"/>
    </source>
</evidence>
<evidence type="ECO:0000259" key="10">
    <source>
        <dbReference type="Pfam" id="PF15706"/>
    </source>
</evidence>
<dbReference type="InterPro" id="IPR031436">
    <property type="entry name" value="TMEM132_C"/>
</dbReference>
<feature type="coiled-coil region" evidence="6">
    <location>
        <begin position="48"/>
        <end position="75"/>
    </location>
</feature>
<dbReference type="InterPro" id="IPR055423">
    <property type="entry name" value="Ig_TMEM132_5th"/>
</dbReference>
<evidence type="ECO:0000256" key="5">
    <source>
        <dbReference type="ARBA" id="ARBA00023136"/>
    </source>
</evidence>
<accession>A0A8S1CRA2</accession>
<gene>
    <name evidence="14" type="ORF">CLODIP_2_CD13467</name>
</gene>
<evidence type="ECO:0000256" key="6">
    <source>
        <dbReference type="SAM" id="Coils"/>
    </source>
</evidence>
<evidence type="ECO:0000256" key="4">
    <source>
        <dbReference type="ARBA" id="ARBA00022989"/>
    </source>
</evidence>
<dbReference type="GO" id="GO:0016020">
    <property type="term" value="C:membrane"/>
    <property type="evidence" value="ECO:0007669"/>
    <property type="project" value="UniProtKB-SubCell"/>
</dbReference>
<dbReference type="InterPro" id="IPR031437">
    <property type="entry name" value="Ig_TMEM132_4th"/>
</dbReference>
<keyword evidence="9" id="KW-0732">Signal</keyword>
<evidence type="ECO:0000256" key="1">
    <source>
        <dbReference type="ARBA" id="ARBA00004479"/>
    </source>
</evidence>
<comment type="subcellular location">
    <subcellularLocation>
        <location evidence="1">Membrane</location>
        <topology evidence="1">Single-pass type I membrane protein</topology>
    </subcellularLocation>
</comment>
<evidence type="ECO:0000256" key="8">
    <source>
        <dbReference type="SAM" id="Phobius"/>
    </source>
</evidence>
<dbReference type="PANTHER" id="PTHR13388:SF11">
    <property type="entry name" value="DETONATOR, ISOFORM E"/>
    <property type="match status" value="1"/>
</dbReference>
<dbReference type="AlphaFoldDB" id="A0A8S1CRA2"/>
<dbReference type="Pfam" id="PF16070">
    <property type="entry name" value="Ig_TMEM132_4th"/>
    <property type="match status" value="1"/>
</dbReference>
<feature type="region of interest" description="Disordered" evidence="7">
    <location>
        <begin position="895"/>
        <end position="914"/>
    </location>
</feature>
<dbReference type="Pfam" id="PF15706">
    <property type="entry name" value="TMEM132_C"/>
    <property type="match status" value="1"/>
</dbReference>
<feature type="chain" id="PRO_5035892709" description="Transmembrane protein family 132 middle domain-containing protein" evidence="9">
    <location>
        <begin position="25"/>
        <end position="1273"/>
    </location>
</feature>
<keyword evidence="4 8" id="KW-1133">Transmembrane helix</keyword>
<evidence type="ECO:0008006" key="16">
    <source>
        <dbReference type="Google" id="ProtNLM"/>
    </source>
</evidence>
<dbReference type="EMBL" id="CADEPI010000092">
    <property type="protein sequence ID" value="CAB3373966.1"/>
    <property type="molecule type" value="Genomic_DNA"/>
</dbReference>
<dbReference type="OrthoDB" id="10026202at2759"/>
<evidence type="ECO:0000256" key="7">
    <source>
        <dbReference type="SAM" id="MobiDB-lite"/>
    </source>
</evidence>
<evidence type="ECO:0000259" key="11">
    <source>
        <dbReference type="Pfam" id="PF16070"/>
    </source>
</evidence>
<dbReference type="Pfam" id="PF23487">
    <property type="entry name" value="Ig_TMEM132_6th"/>
    <property type="match status" value="1"/>
</dbReference>
<evidence type="ECO:0000259" key="12">
    <source>
        <dbReference type="Pfam" id="PF23486"/>
    </source>
</evidence>
<proteinExistence type="inferred from homology"/>
<dbReference type="InterPro" id="IPR055424">
    <property type="entry name" value="Ig_TMEM132_6th"/>
</dbReference>
<keyword evidence="15" id="KW-1185">Reference proteome</keyword>
<dbReference type="InterPro" id="IPR026307">
    <property type="entry name" value="TMEM132"/>
</dbReference>
<evidence type="ECO:0000259" key="13">
    <source>
        <dbReference type="Pfam" id="PF23487"/>
    </source>
</evidence>
<feature type="transmembrane region" description="Helical" evidence="8">
    <location>
        <begin position="1003"/>
        <end position="1027"/>
    </location>
</feature>
<organism evidence="14 15">
    <name type="scientific">Cloeon dipterum</name>
    <dbReference type="NCBI Taxonomy" id="197152"/>
    <lineage>
        <taxon>Eukaryota</taxon>
        <taxon>Metazoa</taxon>
        <taxon>Ecdysozoa</taxon>
        <taxon>Arthropoda</taxon>
        <taxon>Hexapoda</taxon>
        <taxon>Insecta</taxon>
        <taxon>Pterygota</taxon>
        <taxon>Palaeoptera</taxon>
        <taxon>Ephemeroptera</taxon>
        <taxon>Pisciforma</taxon>
        <taxon>Baetidae</taxon>
        <taxon>Cloeon</taxon>
    </lineage>
</organism>
<comment type="caution">
    <text evidence="14">The sequence shown here is derived from an EMBL/GenBank/DDBJ whole genome shotgun (WGS) entry which is preliminary data.</text>
</comment>
<comment type="similarity">
    <text evidence="2">Belongs to the TMEM132 family.</text>
</comment>
<keyword evidence="6" id="KW-0175">Coiled coil</keyword>
<evidence type="ECO:0000256" key="9">
    <source>
        <dbReference type="SAM" id="SignalP"/>
    </source>
</evidence>
<evidence type="ECO:0000313" key="14">
    <source>
        <dbReference type="EMBL" id="CAB3373966.1"/>
    </source>
</evidence>
<evidence type="ECO:0000256" key="3">
    <source>
        <dbReference type="ARBA" id="ARBA00022692"/>
    </source>
</evidence>
<sequence length="1273" mass="136625">MLRAWTLLAAVACAVALGGAGVSAVEVHFENKDGGFFLKYVPAEQSIKTELEAAAETAEEAADDEEEEEAAVLSEEHLTVLQSAQPAAVRATFGPFSTKQTVPARYVVPDATIDASAPPPPAPLPPDVLDSDLLAHTLDVSAHLVTPQVPRDAPVLRVLFHAGQHKAAAPPVGAPPPAAASSRRQQRVCIVLHATLADRPAEAAACSPGGDDGVCLAQLTLPASWWPSLPSPDFFSEPPHETKPVNKVPRRMVRISYSVFEPRGSEPCSPSPSARVQIQPATPLGAVPLVSAVAPYRKLRADPGLAMVLPYAPLYPRSRFYVPLFVQPRPNAPAVSVLLIRARVKSGLRILGAQATSSRWHVTVETNPKQTIATVTAFRKDENSGVAPPTSLETEPPAQPTNEADAESSSGAEEVFNWLLEVEESSEPWEGGRVVWGIRYVLEGDTRFHGQHTPSPATASAASSLSSTSSSHFALQQRRARLLKEGGGAVAAAAVAHDEDERRKITARFETQKDDIHAVLPISKSWEVLNTAVLTGRQVSQAMKVFIVSRAGKVADVTLQASCRSVEESVLKVSSSCSSVYVDGSEVRGSSNASVLVQYGPYSGVAKFTVWTPEYPLEVSVGDQRLSQVKGWRVPDLAAGSSISKTKRSPAEESSYTSSGRFIRGGGWLEPLSPDEKLESADRPHCRLRFQQTNVEVYSRFYADDHDVGRISFFSSKRTWLRVTDLVLGLLRVSDARIASLHGRTLQGQSVGRTEVQVVSPVTGRVLGAKEIRVSNDRVSVSGLTVRVVSGLQLSISPDGTANGYVATTSVTRRLTAQYQEGLLDVELRFNDDTSTALRDVSVADYLLTVDSQNPEVVAFAPMAASPHPRVIAVGEGHGPLLRLTLRLPDRCAGPAATKGRAASATVKGRPPTPLVPSNNVLATAFADVKVDFSGSQRPEFVQNDGSEAVNYGNARVALHEITNIQDILIGVPMKDENNHEPTVQARQHPAQRLHATMTPLEIGMYVLLGAFCLAIVVFVVSCVVYASKFKDEHAAAVAAARRPMAAAGQPHVRLLASSAGGSKRDSTTNAHDWVWLGRATLERTQPRGPAVRLTANPAFQVASFDNPCHVELPSRPPPLNTATYCKRPASQNDNSEWHITEPPPLPPHASSALSPSDPSYKPPVPPHRNLNPASAPVSPPPRVQSSSSSPVPELPRRKGRGRGRGRSSAASADAVTADELLMVKRAHVVGNPMFSEQEQEELMASDVGLDLNLGMDYEQILEYFDNLKESNA</sequence>